<name>A0AAU7CCN0_9BACT</name>
<dbReference type="RefSeq" id="WP_406695624.1">
    <property type="nucleotide sequence ID" value="NZ_CP155447.1"/>
</dbReference>
<proteinExistence type="predicted"/>
<sequence>MTFENRGAMPNRNRLISTLLITPLLVLLAGVLVGPIRTSGFVTVSSRPDCLRRNLALAPGQPKAHLSATMATDVVLQVNACPSENEEQVRADARDKASENEEQDWAVAWDQPRISFLIPCYFRKLSDRQLIAPPSILSLCPLRC</sequence>
<gene>
    <name evidence="1" type="ORF">V5E97_31905</name>
</gene>
<evidence type="ECO:0000313" key="1">
    <source>
        <dbReference type="EMBL" id="XBH02883.1"/>
    </source>
</evidence>
<accession>A0AAU7CCN0</accession>
<dbReference type="EMBL" id="CP155447">
    <property type="protein sequence ID" value="XBH02883.1"/>
    <property type="molecule type" value="Genomic_DNA"/>
</dbReference>
<dbReference type="AlphaFoldDB" id="A0AAU7CCN0"/>
<reference evidence="1" key="1">
    <citation type="submission" date="2024-05" db="EMBL/GenBank/DDBJ databases">
        <title>Planctomycetes of the genus Singulisphaera possess chitinolytic capabilities.</title>
        <authorList>
            <person name="Ivanova A."/>
        </authorList>
    </citation>
    <scope>NUCLEOTIDE SEQUENCE</scope>
    <source>
        <strain evidence="1">Ch08T</strain>
    </source>
</reference>
<protein>
    <submittedName>
        <fullName evidence="1">Uncharacterized protein</fullName>
    </submittedName>
</protein>
<organism evidence="1">
    <name type="scientific">Singulisphaera sp. Ch08</name>
    <dbReference type="NCBI Taxonomy" id="3120278"/>
    <lineage>
        <taxon>Bacteria</taxon>
        <taxon>Pseudomonadati</taxon>
        <taxon>Planctomycetota</taxon>
        <taxon>Planctomycetia</taxon>
        <taxon>Isosphaerales</taxon>
        <taxon>Isosphaeraceae</taxon>
        <taxon>Singulisphaera</taxon>
    </lineage>
</organism>